<sequence>MDELEDNPCLLDHLIQSKIAEKHLLSGKIITCAKFDEKYSKCAENQIIEEFPEHIIGCKLFKKEKKIITVTSRNSLTIRISSNLSVLSKIQCDYFATSICSLIIGNSAESCHVYFGSVIGELIDWKPHEDEKPIMRKGHKGMIFSIVTDSTRIFTISDDRTIRMWPIDDRESGPLCTVFGHTARPFAICVDPINYRIYTGGIEQTLFCWKYDERSIDLRQKIAIPIGVIQKISKIDDSTLAISSQNGDLLEIHVEQQSLKSKIVILKDDLMNFANLNGKLVILTADNELILFESDAMLRIIFRCTNIKHMTSSDDSVVAWHQNTWIVITTSSVHRLKLSMNIISATCHASYVAIKTIDGIIHVYNFADVENIRCLKRFRAQNASMIPAVISVVHDNLLVIGTTHGELYHVDLDEPNDDIRLSLSRSTSFELFGGKEVTCIRSIPNSSIFMTLGKTGIWSTIRLIRGGTTNYEMEVMNFRSFSTSSRMAWPSKFIEWKGNLLIVGFYGTSLIIWNSTTNLPIFETYCGGGHRIWQLNGSEENKFNFDFIRDSQLCRQKIDFLSKNYWISNAHSSPIVAASGSSNYLVTVSLDGHLSISDGNLKRILTIFVGENLLCTDIYDEADENGTVYILTGGGKSKLSIIWFNSLEFKNSSVFSLRHVSRPDEGRVVAVKTCRIAQKTYFIASYSSGTIEVFGGISLESVFSIEIEDSLGIAAKMDYSKSQLVVGTSGSYILTYDLLEDGVLREKQRVKLPDRSGVTSISYIPEDDSTIIGCDSGHVYKYHTSTITKIHSHLSTVVGIVVTDRNRIHTVSLDCAVVTSSMSPSATSSRIPTIIGMPNGMVKTGESTLVVVGDGIQSIEC</sequence>
<dbReference type="CTD" id="173352"/>
<dbReference type="PANTHER" id="PTHR19865">
    <property type="entry name" value="U3 SMALL NUCLEOLAR RNA INTERACTING PROTEIN 2"/>
    <property type="match status" value="1"/>
</dbReference>
<dbReference type="InterPro" id="IPR039241">
    <property type="entry name" value="Rrp9-like"/>
</dbReference>
<dbReference type="PeptideAtlas" id="Q9XWF9"/>
<dbReference type="InterPro" id="IPR001680">
    <property type="entry name" value="WD40_rpt"/>
</dbReference>
<dbReference type="PANTHER" id="PTHR19865:SF1">
    <property type="entry name" value="WD_REPEATS_REGION DOMAIN-CONTAINING PROTEIN"/>
    <property type="match status" value="1"/>
</dbReference>
<dbReference type="Bgee" id="WBGene00013204">
    <property type="expression patterns" value="Expressed in germ line (C elegans) and 4 other cell types or tissues"/>
</dbReference>
<dbReference type="OrthoDB" id="5594999at2759"/>
<dbReference type="PIR" id="T27164">
    <property type="entry name" value="T27164"/>
</dbReference>
<dbReference type="SUPFAM" id="SSF50978">
    <property type="entry name" value="WD40 repeat-like"/>
    <property type="match status" value="1"/>
</dbReference>
<organism evidence="1 2">
    <name type="scientific">Caenorhabditis elegans</name>
    <dbReference type="NCBI Taxonomy" id="6239"/>
    <lineage>
        <taxon>Eukaryota</taxon>
        <taxon>Metazoa</taxon>
        <taxon>Ecdysozoa</taxon>
        <taxon>Nematoda</taxon>
        <taxon>Chromadorea</taxon>
        <taxon>Rhabditida</taxon>
        <taxon>Rhabditina</taxon>
        <taxon>Rhabditomorpha</taxon>
        <taxon>Rhabditoidea</taxon>
        <taxon>Rhabditidae</taxon>
        <taxon>Peloderinae</taxon>
        <taxon>Caenorhabditis</taxon>
    </lineage>
</organism>
<reference evidence="1 2" key="1">
    <citation type="journal article" date="1998" name="Science">
        <title>Genome sequence of the nematode C. elegans: a platform for investigating biology.</title>
        <authorList>
            <consortium name="The C. elegans sequencing consortium"/>
            <person name="Sulson J.E."/>
            <person name="Waterston R."/>
        </authorList>
    </citation>
    <scope>NUCLEOTIDE SEQUENCE [LARGE SCALE GENOMIC DNA]</scope>
    <source>
        <strain evidence="1 2">Bristol N2</strain>
    </source>
</reference>
<name>Q9XWF9_CAEEL</name>
<dbReference type="KEGG" id="cel:CELE_Y54E5B.2"/>
<dbReference type="GO" id="GO:0030515">
    <property type="term" value="F:snoRNA binding"/>
    <property type="evidence" value="ECO:0000318"/>
    <property type="project" value="GO_Central"/>
</dbReference>
<evidence type="ECO:0000313" key="3">
    <source>
        <dbReference type="WormBase" id="Y54E5B.2"/>
    </source>
</evidence>
<dbReference type="WormBase" id="Y54E5B.2">
    <property type="protein sequence ID" value="CE19226"/>
    <property type="gene ID" value="WBGene00013204"/>
</dbReference>
<dbReference type="SMART" id="SM00320">
    <property type="entry name" value="WD40"/>
    <property type="match status" value="6"/>
</dbReference>
<dbReference type="GO" id="GO:0034511">
    <property type="term" value="F:U3 snoRNA binding"/>
    <property type="evidence" value="ECO:0007669"/>
    <property type="project" value="InterPro"/>
</dbReference>
<dbReference type="STRING" id="6239.Y54E5B.2.1"/>
<dbReference type="InterPro" id="IPR015943">
    <property type="entry name" value="WD40/YVTN_repeat-like_dom_sf"/>
</dbReference>
<dbReference type="OMA" id="QCYYILD"/>
<evidence type="ECO:0000313" key="2">
    <source>
        <dbReference type="Proteomes" id="UP000001940"/>
    </source>
</evidence>
<dbReference type="EMBL" id="BX284601">
    <property type="protein sequence ID" value="CAA21713.1"/>
    <property type="molecule type" value="Genomic_DNA"/>
</dbReference>
<gene>
    <name evidence="1" type="ORF">CELE_Y54E5B.2</name>
    <name evidence="1 3" type="ORF">Y54E5B.2</name>
</gene>
<dbReference type="UCSC" id="Y54E5B.2">
    <property type="organism name" value="c. elegans"/>
</dbReference>
<dbReference type="AlphaFoldDB" id="Q9XWF9"/>
<dbReference type="InterPro" id="IPR011047">
    <property type="entry name" value="Quinoprotein_ADH-like_sf"/>
</dbReference>
<evidence type="ECO:0000313" key="1">
    <source>
        <dbReference type="EMBL" id="CAA21713.1"/>
    </source>
</evidence>
<dbReference type="GO" id="GO:0032040">
    <property type="term" value="C:small-subunit processome"/>
    <property type="evidence" value="ECO:0000318"/>
    <property type="project" value="GO_Central"/>
</dbReference>
<dbReference type="PaxDb" id="6239-Y54E5B.2"/>
<dbReference type="RefSeq" id="NP_493584.1">
    <property type="nucleotide sequence ID" value="NM_061183.3"/>
</dbReference>
<dbReference type="PhylomeDB" id="Q9XWF9"/>
<dbReference type="SUPFAM" id="SSF50998">
    <property type="entry name" value="Quinoprotein alcohol dehydrogenase-like"/>
    <property type="match status" value="1"/>
</dbReference>
<dbReference type="InParanoid" id="Q9XWF9"/>
<dbReference type="Proteomes" id="UP000001940">
    <property type="component" value="Chromosome I"/>
</dbReference>
<dbReference type="InterPro" id="IPR036322">
    <property type="entry name" value="WD40_repeat_dom_sf"/>
</dbReference>
<dbReference type="eggNOG" id="KOG0974">
    <property type="taxonomic scope" value="Eukaryota"/>
</dbReference>
<dbReference type="AGR" id="WB:WBGene00013204"/>
<accession>Q9XWF9</accession>
<keyword evidence="2" id="KW-1185">Reference proteome</keyword>
<dbReference type="FunCoup" id="Q9XWF9">
    <property type="interactions" value="115"/>
</dbReference>
<dbReference type="Gene3D" id="2.130.10.10">
    <property type="entry name" value="YVTN repeat-like/Quinoprotein amine dehydrogenase"/>
    <property type="match status" value="3"/>
</dbReference>
<protein>
    <submittedName>
        <fullName evidence="1">WD_REPEATS_REGION domain-containing protein</fullName>
    </submittedName>
</protein>
<proteinExistence type="predicted"/>
<dbReference type="HOGENOM" id="CLU_333514_0_0_1"/>
<dbReference type="GeneID" id="173352"/>